<evidence type="ECO:0000313" key="3">
    <source>
        <dbReference type="Proteomes" id="UP000019402"/>
    </source>
</evidence>
<gene>
    <name evidence="2" type="ORF">JCM21142_114634</name>
</gene>
<dbReference type="InterPro" id="IPR012337">
    <property type="entry name" value="RNaseH-like_sf"/>
</dbReference>
<dbReference type="Proteomes" id="UP000019402">
    <property type="component" value="Unassembled WGS sequence"/>
</dbReference>
<name>W7YMH9_9BACT</name>
<sequence length="74" mass="8412">MFKAMKSSGFNLEDTHLTDLERISKLLAALAIAFVWAYLAGIDKHENIKPIRIKSMKEEHIVSLNMDLLELNAL</sequence>
<organism evidence="2 3">
    <name type="scientific">Saccharicrinis fermentans DSM 9555 = JCM 21142</name>
    <dbReference type="NCBI Taxonomy" id="869213"/>
    <lineage>
        <taxon>Bacteria</taxon>
        <taxon>Pseudomonadati</taxon>
        <taxon>Bacteroidota</taxon>
        <taxon>Bacteroidia</taxon>
        <taxon>Marinilabiliales</taxon>
        <taxon>Marinilabiliaceae</taxon>
        <taxon>Saccharicrinis</taxon>
    </lineage>
</organism>
<proteinExistence type="predicted"/>
<comment type="caution">
    <text evidence="2">The sequence shown here is derived from an EMBL/GenBank/DDBJ whole genome shotgun (WGS) entry which is preliminary data.</text>
</comment>
<keyword evidence="1" id="KW-0812">Transmembrane</keyword>
<evidence type="ECO:0000313" key="2">
    <source>
        <dbReference type="EMBL" id="GAF05876.1"/>
    </source>
</evidence>
<dbReference type="EMBL" id="BAMD01000144">
    <property type="protein sequence ID" value="GAF05876.1"/>
    <property type="molecule type" value="Genomic_DNA"/>
</dbReference>
<dbReference type="SUPFAM" id="SSF53098">
    <property type="entry name" value="Ribonuclease H-like"/>
    <property type="match status" value="1"/>
</dbReference>
<feature type="transmembrane region" description="Helical" evidence="1">
    <location>
        <begin position="23"/>
        <end position="42"/>
    </location>
</feature>
<dbReference type="eggNOG" id="COG3385">
    <property type="taxonomic scope" value="Bacteria"/>
</dbReference>
<evidence type="ECO:0000256" key="1">
    <source>
        <dbReference type="SAM" id="Phobius"/>
    </source>
</evidence>
<keyword evidence="3" id="KW-1185">Reference proteome</keyword>
<keyword evidence="1" id="KW-0472">Membrane</keyword>
<dbReference type="STRING" id="869213.GCA_000517085_00381"/>
<keyword evidence="1" id="KW-1133">Transmembrane helix</keyword>
<dbReference type="AlphaFoldDB" id="W7YMH9"/>
<accession>W7YMH9</accession>
<protein>
    <submittedName>
        <fullName evidence="2">Uncharacterized protein</fullName>
    </submittedName>
</protein>
<reference evidence="2 3" key="1">
    <citation type="journal article" date="2014" name="Genome Announc.">
        <title>Draft Genome Sequence of Cytophaga fermentans JCM 21142T, a Facultative Anaerobe Isolated from Marine Mud.</title>
        <authorList>
            <person name="Starns D."/>
            <person name="Oshima K."/>
            <person name="Suda W."/>
            <person name="Iino T."/>
            <person name="Yuki M."/>
            <person name="Inoue J."/>
            <person name="Kitamura K."/>
            <person name="Iida T."/>
            <person name="Darby A."/>
            <person name="Hattori M."/>
            <person name="Ohkuma M."/>
        </authorList>
    </citation>
    <scope>NUCLEOTIDE SEQUENCE [LARGE SCALE GENOMIC DNA]</scope>
    <source>
        <strain evidence="2 3">JCM 21142</strain>
    </source>
</reference>